<protein>
    <recommendedName>
        <fullName evidence="3">beta-N-acetylhexosaminidase</fullName>
        <ecNumber evidence="3">3.2.1.52</ecNumber>
    </recommendedName>
</protein>
<evidence type="ECO:0000259" key="9">
    <source>
        <dbReference type="Pfam" id="PF02838"/>
    </source>
</evidence>
<feature type="chain" id="PRO_5035203003" description="beta-N-acetylhexosaminidase" evidence="7">
    <location>
        <begin position="28"/>
        <end position="659"/>
    </location>
</feature>
<evidence type="ECO:0000259" key="8">
    <source>
        <dbReference type="Pfam" id="PF00728"/>
    </source>
</evidence>
<dbReference type="PRINTS" id="PR00738">
    <property type="entry name" value="GLHYDRLASE20"/>
</dbReference>
<proteinExistence type="inferred from homology"/>
<dbReference type="Pfam" id="PF00728">
    <property type="entry name" value="Glyco_hydro_20"/>
    <property type="match status" value="1"/>
</dbReference>
<evidence type="ECO:0000313" key="10">
    <source>
        <dbReference type="EMBL" id="GHB86928.1"/>
    </source>
</evidence>
<evidence type="ECO:0000256" key="6">
    <source>
        <dbReference type="PIRSR" id="PIRSR625705-1"/>
    </source>
</evidence>
<accession>A0A8J3D7T0</accession>
<feature type="domain" description="Beta-hexosaminidase bacterial type N-terminal" evidence="9">
    <location>
        <begin position="28"/>
        <end position="146"/>
    </location>
</feature>
<dbReference type="InterPro" id="IPR025705">
    <property type="entry name" value="Beta_hexosaminidase_sua/sub"/>
</dbReference>
<evidence type="ECO:0000256" key="2">
    <source>
        <dbReference type="ARBA" id="ARBA00006285"/>
    </source>
</evidence>
<evidence type="ECO:0000256" key="5">
    <source>
        <dbReference type="ARBA" id="ARBA00023295"/>
    </source>
</evidence>
<evidence type="ECO:0000256" key="1">
    <source>
        <dbReference type="ARBA" id="ARBA00001231"/>
    </source>
</evidence>
<evidence type="ECO:0000313" key="11">
    <source>
        <dbReference type="Proteomes" id="UP000598271"/>
    </source>
</evidence>
<comment type="caution">
    <text evidence="10">The sequence shown here is derived from an EMBL/GenBank/DDBJ whole genome shotgun (WGS) entry which is preliminary data.</text>
</comment>
<evidence type="ECO:0000256" key="4">
    <source>
        <dbReference type="ARBA" id="ARBA00022801"/>
    </source>
</evidence>
<dbReference type="RefSeq" id="WP_189568430.1">
    <property type="nucleotide sequence ID" value="NZ_BMXF01000007.1"/>
</dbReference>
<evidence type="ECO:0000256" key="3">
    <source>
        <dbReference type="ARBA" id="ARBA00012663"/>
    </source>
</evidence>
<dbReference type="SUPFAM" id="SSF51445">
    <property type="entry name" value="(Trans)glycosidases"/>
    <property type="match status" value="1"/>
</dbReference>
<feature type="active site" description="Proton donor" evidence="6">
    <location>
        <position position="288"/>
    </location>
</feature>
<dbReference type="GO" id="GO:0016020">
    <property type="term" value="C:membrane"/>
    <property type="evidence" value="ECO:0007669"/>
    <property type="project" value="TreeGrafter"/>
</dbReference>
<evidence type="ECO:0000256" key="7">
    <source>
        <dbReference type="SAM" id="SignalP"/>
    </source>
</evidence>
<dbReference type="GO" id="GO:0030203">
    <property type="term" value="P:glycosaminoglycan metabolic process"/>
    <property type="evidence" value="ECO:0007669"/>
    <property type="project" value="TreeGrafter"/>
</dbReference>
<organism evidence="10 11">
    <name type="scientific">Persicitalea jodogahamensis</name>
    <dbReference type="NCBI Taxonomy" id="402147"/>
    <lineage>
        <taxon>Bacteria</taxon>
        <taxon>Pseudomonadati</taxon>
        <taxon>Bacteroidota</taxon>
        <taxon>Cytophagia</taxon>
        <taxon>Cytophagales</taxon>
        <taxon>Spirosomataceae</taxon>
        <taxon>Persicitalea</taxon>
    </lineage>
</organism>
<dbReference type="InterPro" id="IPR029018">
    <property type="entry name" value="Hex-like_dom2"/>
</dbReference>
<gene>
    <name evidence="10" type="ORF">GCM10007390_48400</name>
</gene>
<dbReference type="InterPro" id="IPR015883">
    <property type="entry name" value="Glyco_hydro_20_cat"/>
</dbReference>
<sequence length="659" mass="74690">MKNGFVKLWVSTLLLLVGAGKGLSAQAQPALIPQPQQAEWTKESFKIPAEFSIQHDPELAQLGEQAKNLLQEKGAKFSSQSTHRITLKLGKVESPLYPEEAYRLLVDSKRIALTANAPHGIFNGLQTLRQLMRDDAAIPGCRITDYPAFAWRGLMHDVGRNFQTVRFLKKQIEVMAQYKLNIFHLHLTEDVAWRLESKRYPALTRPETMTREVGKFYTQADLQDLIDFCRARYITLVPEIDMPGHSAAFQRAMGVDMQSAEGMKIVKGVLEEFCQTFDVPYLHLGGDEVKITNPDFLPQMAALVEAKGKKVVGWFPGGNMPKTAIRQLWVGSAQPTPGIPTVDSRYLYLNHHDPFESVIQILNHRICGVNKGDADHLGGIICVWQDRRASSQEALLRQNPVYPGLLAWSERAWRGGGEALETTLIAAPDTPAFAAFQEFENRLIDHKKRYFRDKPFPYVRQSNIRWRITEPYDNGGDLAKAFAPETTDDWSNIKTSVAVGATVYLRHWWYPQPTGFLEKPVENSTVYARARVWSATEREAGMWIGFNNISRSPDTDSPPAGAWDNRMSKIWLNGTEIEPPHWTRAGQKGDAEVPLTDEGYEYRAPARVHLKQGWNQILIKAPVGSFKSEWRNPVKWMFTAVLVEEDGENMQELDVKYED</sequence>
<dbReference type="GO" id="GO:0005975">
    <property type="term" value="P:carbohydrate metabolic process"/>
    <property type="evidence" value="ECO:0007669"/>
    <property type="project" value="InterPro"/>
</dbReference>
<dbReference type="Gene3D" id="3.20.20.80">
    <property type="entry name" value="Glycosidases"/>
    <property type="match status" value="1"/>
</dbReference>
<keyword evidence="11" id="KW-1185">Reference proteome</keyword>
<keyword evidence="5" id="KW-0326">Glycosidase</keyword>
<dbReference type="Pfam" id="PF02838">
    <property type="entry name" value="Glyco_hydro_20b"/>
    <property type="match status" value="1"/>
</dbReference>
<reference evidence="10 11" key="1">
    <citation type="journal article" date="2014" name="Int. J. Syst. Evol. Microbiol.">
        <title>Complete genome sequence of Corynebacterium casei LMG S-19264T (=DSM 44701T), isolated from a smear-ripened cheese.</title>
        <authorList>
            <consortium name="US DOE Joint Genome Institute (JGI-PGF)"/>
            <person name="Walter F."/>
            <person name="Albersmeier A."/>
            <person name="Kalinowski J."/>
            <person name="Ruckert C."/>
        </authorList>
    </citation>
    <scope>NUCLEOTIDE SEQUENCE [LARGE SCALE GENOMIC DNA]</scope>
    <source>
        <strain evidence="10 11">KCTC 12866</strain>
    </source>
</reference>
<dbReference type="GO" id="GO:0004563">
    <property type="term" value="F:beta-N-acetylhexosaminidase activity"/>
    <property type="evidence" value="ECO:0007669"/>
    <property type="project" value="UniProtKB-EC"/>
</dbReference>
<dbReference type="InterPro" id="IPR017853">
    <property type="entry name" value="GH"/>
</dbReference>
<dbReference type="AlphaFoldDB" id="A0A8J3D7T0"/>
<dbReference type="PANTHER" id="PTHR22600:SF57">
    <property type="entry name" value="BETA-N-ACETYLHEXOSAMINIDASE"/>
    <property type="match status" value="1"/>
</dbReference>
<dbReference type="SUPFAM" id="SSF55545">
    <property type="entry name" value="beta-N-acetylhexosaminidase-like domain"/>
    <property type="match status" value="1"/>
</dbReference>
<dbReference type="PANTHER" id="PTHR22600">
    <property type="entry name" value="BETA-HEXOSAMINIDASE"/>
    <property type="match status" value="1"/>
</dbReference>
<dbReference type="InterPro" id="IPR015882">
    <property type="entry name" value="HEX_bac_N"/>
</dbReference>
<dbReference type="EC" id="3.2.1.52" evidence="3"/>
<keyword evidence="4" id="KW-0378">Hydrolase</keyword>
<feature type="signal peptide" evidence="7">
    <location>
        <begin position="1"/>
        <end position="27"/>
    </location>
</feature>
<keyword evidence="7" id="KW-0732">Signal</keyword>
<comment type="similarity">
    <text evidence="2">Belongs to the glycosyl hydrolase 20 family.</text>
</comment>
<dbReference type="Gene3D" id="3.30.379.10">
    <property type="entry name" value="Chitobiase/beta-hexosaminidase domain 2-like"/>
    <property type="match status" value="1"/>
</dbReference>
<feature type="domain" description="Glycoside hydrolase family 20 catalytic" evidence="8">
    <location>
        <begin position="149"/>
        <end position="253"/>
    </location>
</feature>
<dbReference type="EMBL" id="BMXF01000007">
    <property type="protein sequence ID" value="GHB86928.1"/>
    <property type="molecule type" value="Genomic_DNA"/>
</dbReference>
<name>A0A8J3D7T0_9BACT</name>
<dbReference type="Proteomes" id="UP000598271">
    <property type="component" value="Unassembled WGS sequence"/>
</dbReference>
<comment type="catalytic activity">
    <reaction evidence="1">
        <text>Hydrolysis of terminal non-reducing N-acetyl-D-hexosamine residues in N-acetyl-beta-D-hexosaminides.</text>
        <dbReference type="EC" id="3.2.1.52"/>
    </reaction>
</comment>